<reference evidence="1 2" key="1">
    <citation type="journal article" date="2018" name="Sci. Rep.">
        <title>Genomic signatures of local adaptation to the degree of environmental predictability in rotifers.</title>
        <authorList>
            <person name="Franch-Gras L."/>
            <person name="Hahn C."/>
            <person name="Garcia-Roger E.M."/>
            <person name="Carmona M.J."/>
            <person name="Serra M."/>
            <person name="Gomez A."/>
        </authorList>
    </citation>
    <scope>NUCLEOTIDE SEQUENCE [LARGE SCALE GENOMIC DNA]</scope>
    <source>
        <strain evidence="1">HYR1</strain>
    </source>
</reference>
<sequence length="71" mass="8339">MTKIRSGKTKRGRKANDAKALLLFFKKRSKVSYQKFQEKLTNSQPTAVEVIRFAQFYSSLDFILFRVISIY</sequence>
<dbReference type="Proteomes" id="UP000276133">
    <property type="component" value="Unassembled WGS sequence"/>
</dbReference>
<keyword evidence="2" id="KW-1185">Reference proteome</keyword>
<protein>
    <submittedName>
        <fullName evidence="1">Uncharacterized protein</fullName>
    </submittedName>
</protein>
<proteinExistence type="predicted"/>
<dbReference type="AlphaFoldDB" id="A0A3M7QYY7"/>
<dbReference type="EMBL" id="REGN01004693">
    <property type="protein sequence ID" value="RNA16513.1"/>
    <property type="molecule type" value="Genomic_DNA"/>
</dbReference>
<evidence type="ECO:0000313" key="2">
    <source>
        <dbReference type="Proteomes" id="UP000276133"/>
    </source>
</evidence>
<organism evidence="1 2">
    <name type="scientific">Brachionus plicatilis</name>
    <name type="common">Marine rotifer</name>
    <name type="synonym">Brachionus muelleri</name>
    <dbReference type="NCBI Taxonomy" id="10195"/>
    <lineage>
        <taxon>Eukaryota</taxon>
        <taxon>Metazoa</taxon>
        <taxon>Spiralia</taxon>
        <taxon>Gnathifera</taxon>
        <taxon>Rotifera</taxon>
        <taxon>Eurotatoria</taxon>
        <taxon>Monogononta</taxon>
        <taxon>Pseudotrocha</taxon>
        <taxon>Ploima</taxon>
        <taxon>Brachionidae</taxon>
        <taxon>Brachionus</taxon>
    </lineage>
</organism>
<gene>
    <name evidence="1" type="ORF">BpHYR1_002071</name>
</gene>
<comment type="caution">
    <text evidence="1">The sequence shown here is derived from an EMBL/GenBank/DDBJ whole genome shotgun (WGS) entry which is preliminary data.</text>
</comment>
<name>A0A3M7QYY7_BRAPC</name>
<accession>A0A3M7QYY7</accession>
<evidence type="ECO:0000313" key="1">
    <source>
        <dbReference type="EMBL" id="RNA16513.1"/>
    </source>
</evidence>